<keyword evidence="3" id="KW-1185">Reference proteome</keyword>
<feature type="compositionally biased region" description="Basic and acidic residues" evidence="1">
    <location>
        <begin position="114"/>
        <end position="126"/>
    </location>
</feature>
<evidence type="ECO:0000313" key="3">
    <source>
        <dbReference type="Proteomes" id="UP000324897"/>
    </source>
</evidence>
<protein>
    <submittedName>
        <fullName evidence="2">Uncharacterized protein</fullName>
    </submittedName>
</protein>
<feature type="non-terminal residue" evidence="2">
    <location>
        <position position="1"/>
    </location>
</feature>
<feature type="region of interest" description="Disordered" evidence="1">
    <location>
        <begin position="57"/>
        <end position="151"/>
    </location>
</feature>
<accession>A0A5J9SYD7</accession>
<comment type="caution">
    <text evidence="2">The sequence shown here is derived from an EMBL/GenBank/DDBJ whole genome shotgun (WGS) entry which is preliminary data.</text>
</comment>
<evidence type="ECO:0000256" key="1">
    <source>
        <dbReference type="SAM" id="MobiDB-lite"/>
    </source>
</evidence>
<feature type="compositionally biased region" description="Basic residues" evidence="1">
    <location>
        <begin position="57"/>
        <end position="66"/>
    </location>
</feature>
<organism evidence="2 3">
    <name type="scientific">Eragrostis curvula</name>
    <name type="common">weeping love grass</name>
    <dbReference type="NCBI Taxonomy" id="38414"/>
    <lineage>
        <taxon>Eukaryota</taxon>
        <taxon>Viridiplantae</taxon>
        <taxon>Streptophyta</taxon>
        <taxon>Embryophyta</taxon>
        <taxon>Tracheophyta</taxon>
        <taxon>Spermatophyta</taxon>
        <taxon>Magnoliopsida</taxon>
        <taxon>Liliopsida</taxon>
        <taxon>Poales</taxon>
        <taxon>Poaceae</taxon>
        <taxon>PACMAD clade</taxon>
        <taxon>Chloridoideae</taxon>
        <taxon>Eragrostideae</taxon>
        <taxon>Eragrostidinae</taxon>
        <taxon>Eragrostis</taxon>
    </lineage>
</organism>
<dbReference type="AlphaFoldDB" id="A0A5J9SYD7"/>
<sequence>MRWVRRCEERESVRSVLPSGVDMYDIHKEFYGIELLKIQSGSWFSTLKCGEVARRRGGVPKGRQRRAGMLSRGVERQRWRTRRKEGARQFGKGRQGAGLSTEQGDCTEMAQQGRETKGGRAKEGNRGGRQWLSRTNLHVRCSSRPEHPSTI</sequence>
<evidence type="ECO:0000313" key="2">
    <source>
        <dbReference type="EMBL" id="TVU04089.1"/>
    </source>
</evidence>
<dbReference type="Proteomes" id="UP000324897">
    <property type="component" value="Unassembled WGS sequence"/>
</dbReference>
<proteinExistence type="predicted"/>
<gene>
    <name evidence="2" type="ORF">EJB05_50382</name>
</gene>
<dbReference type="Gramene" id="TVU04089">
    <property type="protein sequence ID" value="TVU04089"/>
    <property type="gene ID" value="EJB05_50382"/>
</dbReference>
<dbReference type="EMBL" id="RWGY01000102">
    <property type="protein sequence ID" value="TVU04089.1"/>
    <property type="molecule type" value="Genomic_DNA"/>
</dbReference>
<name>A0A5J9SYD7_9POAL</name>
<reference evidence="2 3" key="1">
    <citation type="journal article" date="2019" name="Sci. Rep.">
        <title>A high-quality genome of Eragrostis curvula grass provides insights into Poaceae evolution and supports new strategies to enhance forage quality.</title>
        <authorList>
            <person name="Carballo J."/>
            <person name="Santos B.A.C.M."/>
            <person name="Zappacosta D."/>
            <person name="Garbus I."/>
            <person name="Selva J.P."/>
            <person name="Gallo C.A."/>
            <person name="Diaz A."/>
            <person name="Albertini E."/>
            <person name="Caccamo M."/>
            <person name="Echenique V."/>
        </authorList>
    </citation>
    <scope>NUCLEOTIDE SEQUENCE [LARGE SCALE GENOMIC DNA]</scope>
    <source>
        <strain evidence="3">cv. Victoria</strain>
        <tissue evidence="2">Leaf</tissue>
    </source>
</reference>